<evidence type="ECO:0000259" key="1">
    <source>
        <dbReference type="PROSITE" id="PS50126"/>
    </source>
</evidence>
<evidence type="ECO:0000313" key="3">
    <source>
        <dbReference type="Proteomes" id="UP000315343"/>
    </source>
</evidence>
<dbReference type="InterPro" id="IPR012337">
    <property type="entry name" value="RNaseH-like_sf"/>
</dbReference>
<dbReference type="Gene3D" id="3.30.420.140">
    <property type="entry name" value="YqgF/RNase H-like domain"/>
    <property type="match status" value="1"/>
</dbReference>
<gene>
    <name evidence="2" type="ORF">LY60_03595</name>
</gene>
<dbReference type="Pfam" id="PF22706">
    <property type="entry name" value="Tex_central_region"/>
    <property type="match status" value="1"/>
</dbReference>
<dbReference type="Gene3D" id="1.10.10.650">
    <property type="entry name" value="RuvA domain 2-like"/>
    <property type="match status" value="1"/>
</dbReference>
<dbReference type="SUPFAM" id="SSF47781">
    <property type="entry name" value="RuvA domain 2-like"/>
    <property type="match status" value="2"/>
</dbReference>
<dbReference type="Gene3D" id="1.10.150.310">
    <property type="entry name" value="Tex RuvX-like domain-like"/>
    <property type="match status" value="1"/>
</dbReference>
<dbReference type="Gene3D" id="1.10.3500.10">
    <property type="entry name" value="Tex N-terminal region-like"/>
    <property type="match status" value="1"/>
</dbReference>
<dbReference type="InterPro" id="IPR055179">
    <property type="entry name" value="Tex-like_central_region"/>
</dbReference>
<dbReference type="FunFam" id="1.10.150.310:FF:000001">
    <property type="entry name" value="RNA-binding transcriptional accessory protein"/>
    <property type="match status" value="1"/>
</dbReference>
<dbReference type="PANTHER" id="PTHR10724:SF10">
    <property type="entry name" value="S1 RNA-BINDING DOMAIN-CONTAINING PROTEIN 1"/>
    <property type="match status" value="1"/>
</dbReference>
<dbReference type="GO" id="GO:0003729">
    <property type="term" value="F:mRNA binding"/>
    <property type="evidence" value="ECO:0007669"/>
    <property type="project" value="UniProtKB-ARBA"/>
</dbReference>
<dbReference type="GO" id="GO:0006412">
    <property type="term" value="P:translation"/>
    <property type="evidence" value="ECO:0007669"/>
    <property type="project" value="TreeGrafter"/>
</dbReference>
<dbReference type="InterPro" id="IPR018974">
    <property type="entry name" value="Tex-like_N"/>
</dbReference>
<reference evidence="2 3" key="1">
    <citation type="submission" date="2019-07" db="EMBL/GenBank/DDBJ databases">
        <title>Genomic Encyclopedia of Type Strains, Phase I: the one thousand microbial genomes (KMG-I) project.</title>
        <authorList>
            <person name="Kyrpides N."/>
        </authorList>
    </citation>
    <scope>NUCLEOTIDE SEQUENCE [LARGE SCALE GENOMIC DNA]</scope>
    <source>
        <strain evidence="2 3">DSM 13558</strain>
    </source>
</reference>
<proteinExistence type="predicted"/>
<dbReference type="InterPro" id="IPR032639">
    <property type="entry name" value="Tex_YqgF"/>
</dbReference>
<evidence type="ECO:0000313" key="2">
    <source>
        <dbReference type="EMBL" id="TWH76421.1"/>
    </source>
</evidence>
<comment type="caution">
    <text evidence="2">The sequence shown here is derived from an EMBL/GenBank/DDBJ whole genome shotgun (WGS) entry which is preliminary data.</text>
</comment>
<dbReference type="Proteomes" id="UP000315343">
    <property type="component" value="Unassembled WGS sequence"/>
</dbReference>
<dbReference type="Pfam" id="PF17674">
    <property type="entry name" value="HHH_9"/>
    <property type="match status" value="2"/>
</dbReference>
<dbReference type="PANTHER" id="PTHR10724">
    <property type="entry name" value="30S RIBOSOMAL PROTEIN S1"/>
    <property type="match status" value="1"/>
</dbReference>
<dbReference type="InterPro" id="IPR003029">
    <property type="entry name" value="S1_domain"/>
</dbReference>
<dbReference type="Pfam" id="PF00575">
    <property type="entry name" value="S1"/>
    <property type="match status" value="1"/>
</dbReference>
<dbReference type="SMART" id="SM00316">
    <property type="entry name" value="S1"/>
    <property type="match status" value="1"/>
</dbReference>
<sequence>MLDINKLLCQEFNIKAFQVENTIKLIDEGNTIPFIARYRKEQTGSLDDVVLRDLYERLMYLRNLEARKEEVVRLIEEQGKLTEELKSEILSADVLQRVEDLYRPFKQKKSTRASKAKEKGLEGLANIILAQDVLQGNLEELAAPYIDEEKGVKNSKEAFDGACDIIAEIISDNADYRKHIRELFAADGILVSEAVDENEKTVYDMYYKYEEAVKTIANHRILAVNRGENEKKLKVKLNTPDERAINYLKSNEIKNEAAITNEYYIAAIMDSYKRLISPSIEREVRNILTERAEEEAIKVFGKNTKNLLMVPPVKDVRILAIDPSFRTGCKLAVLDETGKFLEQGVIYPNEPKNEVEKSQKIMTEIIKKYDIDVITIGNGTASRETEQVVADMLSRIDKKITYTIVSEAGASVYSASKLAQEEYPDLDVTIRGAISIGRRLQDPLAELVKIDPKSIGVGQYQHDVNQPKLGQELDGVVEDCVNSVGVDLNTASPALLQYVSGVSKTIAKNLVKYREENGKFVNRKELLKVKQLGDKAFEQCAGFMRISDGDNPLDRTAVHPESYEIAENLLKKLGYTIEDVRTGNLKDINERIMNVKVKEEDSKLKMTSKNNRLHGLEALAQVNFKQEKKLPKENYQAKVKVLADELSIGVPTLTDIIEELKKPGRDPRDEMPKVIFRSDVVKFEDMEVGMKLTGTVRNVVDFGAFVDIGVKQDGLVHLSEMSDKYIKNPMEVVQVGDNVNVTIISIDKERQRIGLSMKTKKN</sequence>
<feature type="domain" description="S1 motif" evidence="1">
    <location>
        <begin position="689"/>
        <end position="758"/>
    </location>
</feature>
<dbReference type="CDD" id="cd05685">
    <property type="entry name" value="S1_Tex"/>
    <property type="match status" value="1"/>
</dbReference>
<dbReference type="InterPro" id="IPR012340">
    <property type="entry name" value="NA-bd_OB-fold"/>
</dbReference>
<dbReference type="InterPro" id="IPR023319">
    <property type="entry name" value="Tex-like_HTH_dom_sf"/>
</dbReference>
<dbReference type="FunFam" id="3.30.420.140:FF:000001">
    <property type="entry name" value="RNA-binding transcriptional accessory protein"/>
    <property type="match status" value="1"/>
</dbReference>
<dbReference type="OrthoDB" id="9804714at2"/>
<dbReference type="Gene3D" id="2.40.50.140">
    <property type="entry name" value="Nucleic acid-binding proteins"/>
    <property type="match status" value="1"/>
</dbReference>
<dbReference type="Pfam" id="PF09371">
    <property type="entry name" value="Tex_N"/>
    <property type="match status" value="1"/>
</dbReference>
<dbReference type="AlphaFoldDB" id="A0A562IZE7"/>
<dbReference type="SUPFAM" id="SSF158832">
    <property type="entry name" value="Tex N-terminal region-like"/>
    <property type="match status" value="1"/>
</dbReference>
<dbReference type="InterPro" id="IPR023323">
    <property type="entry name" value="Tex-like_dom_sf"/>
</dbReference>
<dbReference type="InterPro" id="IPR041692">
    <property type="entry name" value="HHH_9"/>
</dbReference>
<protein>
    <recommendedName>
        <fullName evidence="1">S1 motif domain-containing protein</fullName>
    </recommendedName>
</protein>
<dbReference type="GO" id="GO:0005737">
    <property type="term" value="C:cytoplasm"/>
    <property type="evidence" value="ECO:0007669"/>
    <property type="project" value="UniProtKB-ARBA"/>
</dbReference>
<dbReference type="SUPFAM" id="SSF50249">
    <property type="entry name" value="Nucleic acid-binding proteins"/>
    <property type="match status" value="1"/>
</dbReference>
<dbReference type="SMART" id="SM00732">
    <property type="entry name" value="YqgFc"/>
    <property type="match status" value="1"/>
</dbReference>
<dbReference type="GO" id="GO:0003735">
    <property type="term" value="F:structural constituent of ribosome"/>
    <property type="evidence" value="ECO:0007669"/>
    <property type="project" value="TreeGrafter"/>
</dbReference>
<dbReference type="InterPro" id="IPR037027">
    <property type="entry name" value="YqgF/RNaseH-like_dom_sf"/>
</dbReference>
<dbReference type="EMBL" id="VLKH01000016">
    <property type="protein sequence ID" value="TWH76421.1"/>
    <property type="molecule type" value="Genomic_DNA"/>
</dbReference>
<dbReference type="SUPFAM" id="SSF53098">
    <property type="entry name" value="Ribonuclease H-like"/>
    <property type="match status" value="1"/>
</dbReference>
<dbReference type="PROSITE" id="PS50126">
    <property type="entry name" value="S1"/>
    <property type="match status" value="1"/>
</dbReference>
<dbReference type="RefSeq" id="WP_145086972.1">
    <property type="nucleotide sequence ID" value="NZ_DAMBUX010000002.1"/>
</dbReference>
<dbReference type="GO" id="GO:0006139">
    <property type="term" value="P:nucleobase-containing compound metabolic process"/>
    <property type="evidence" value="ECO:0007669"/>
    <property type="project" value="InterPro"/>
</dbReference>
<keyword evidence="3" id="KW-1185">Reference proteome</keyword>
<dbReference type="InterPro" id="IPR050437">
    <property type="entry name" value="Ribos_protein_bS1-like"/>
</dbReference>
<dbReference type="InterPro" id="IPR044146">
    <property type="entry name" value="S1_Tex"/>
</dbReference>
<organism evidence="2 3">
    <name type="scientific">Sedimentibacter saalensis</name>
    <dbReference type="NCBI Taxonomy" id="130788"/>
    <lineage>
        <taxon>Bacteria</taxon>
        <taxon>Bacillati</taxon>
        <taxon>Bacillota</taxon>
        <taxon>Tissierellia</taxon>
        <taxon>Sedimentibacter</taxon>
    </lineage>
</organism>
<dbReference type="InterPro" id="IPR006641">
    <property type="entry name" value="YqgF/RNaseH-like_dom"/>
</dbReference>
<dbReference type="FunFam" id="1.10.10.650:FF:000001">
    <property type="entry name" value="S1 RNA-binding domain 1"/>
    <property type="match status" value="1"/>
</dbReference>
<name>A0A562IZE7_9FIRM</name>
<accession>A0A562IZE7</accession>
<dbReference type="Pfam" id="PF16921">
    <property type="entry name" value="Tex_YqgF"/>
    <property type="match status" value="1"/>
</dbReference>
<dbReference type="FunFam" id="2.40.50.140:FF:000051">
    <property type="entry name" value="RNA-binding transcriptional accessory protein"/>
    <property type="match status" value="1"/>
</dbReference>
<dbReference type="Pfam" id="PF12836">
    <property type="entry name" value="HHH_3"/>
    <property type="match status" value="1"/>
</dbReference>
<dbReference type="InterPro" id="IPR010994">
    <property type="entry name" value="RuvA_2-like"/>
</dbReference>